<feature type="domain" description="Arabinofuranosyltransferase central" evidence="3">
    <location>
        <begin position="189"/>
        <end position="631"/>
    </location>
</feature>
<evidence type="ECO:0000313" key="6">
    <source>
        <dbReference type="EMBL" id="MBW0137117.1"/>
    </source>
</evidence>
<dbReference type="RefSeq" id="WP_218616339.1">
    <property type="nucleotide sequence ID" value="NZ_JADQDK010000001.1"/>
</dbReference>
<dbReference type="InterPro" id="IPR040920">
    <property type="entry name" value="Arabino_trans_N"/>
</dbReference>
<feature type="transmembrane region" description="Helical" evidence="2">
    <location>
        <begin position="232"/>
        <end position="251"/>
    </location>
</feature>
<dbReference type="Pfam" id="PF17689">
    <property type="entry name" value="Arabino_trans_N"/>
    <property type="match status" value="1"/>
</dbReference>
<feature type="transmembrane region" description="Helical" evidence="2">
    <location>
        <begin position="614"/>
        <end position="634"/>
    </location>
</feature>
<name>A0ABS6UY73_9PSEU</name>
<evidence type="ECO:0000259" key="4">
    <source>
        <dbReference type="Pfam" id="PF14896"/>
    </source>
</evidence>
<evidence type="ECO:0000313" key="7">
    <source>
        <dbReference type="Proteomes" id="UP000694287"/>
    </source>
</evidence>
<keyword evidence="2" id="KW-0472">Membrane</keyword>
<protein>
    <submittedName>
        <fullName evidence="6">Arabinosyltransferase domain-containing protein</fullName>
    </submittedName>
</protein>
<accession>A0ABS6UY73</accession>
<evidence type="ECO:0000259" key="5">
    <source>
        <dbReference type="Pfam" id="PF17689"/>
    </source>
</evidence>
<feature type="transmembrane region" description="Helical" evidence="2">
    <location>
        <begin position="424"/>
        <end position="442"/>
    </location>
</feature>
<feature type="domain" description="Arabinosyltransferase C-terminal" evidence="4">
    <location>
        <begin position="736"/>
        <end position="958"/>
    </location>
</feature>
<dbReference type="Pfam" id="PF14896">
    <property type="entry name" value="Arabino_trans_C"/>
    <property type="match status" value="1"/>
</dbReference>
<organism evidence="6 7">
    <name type="scientific">Pseudonocardia abyssalis</name>
    <dbReference type="NCBI Taxonomy" id="2792008"/>
    <lineage>
        <taxon>Bacteria</taxon>
        <taxon>Bacillati</taxon>
        <taxon>Actinomycetota</taxon>
        <taxon>Actinomycetes</taxon>
        <taxon>Pseudonocardiales</taxon>
        <taxon>Pseudonocardiaceae</taxon>
        <taxon>Pseudonocardia</taxon>
    </lineage>
</organism>
<keyword evidence="2" id="KW-1133">Transmembrane helix</keyword>
<evidence type="ECO:0000256" key="2">
    <source>
        <dbReference type="SAM" id="Phobius"/>
    </source>
</evidence>
<comment type="caution">
    <text evidence="6">The sequence shown here is derived from an EMBL/GenBank/DDBJ whole genome shotgun (WGS) entry which is preliminary data.</text>
</comment>
<feature type="transmembrane region" description="Helical" evidence="2">
    <location>
        <begin position="330"/>
        <end position="347"/>
    </location>
</feature>
<dbReference type="EMBL" id="JADQDK010000001">
    <property type="protein sequence ID" value="MBW0137117.1"/>
    <property type="molecule type" value="Genomic_DNA"/>
</dbReference>
<feature type="region of interest" description="Disordered" evidence="1">
    <location>
        <begin position="948"/>
        <end position="967"/>
    </location>
</feature>
<sequence length="967" mass="100514">MLSPARSAAPQAPHTPASSRARSVLVLGLVALLAAVAFPLAPVQQSRAAYSWTASDGPAAIPLMPYEPVALTVTTGCDAARRGGVLLSTVPLRPDPAAEPLHGLRLDSADGQLSVTSAGLDLGAVVVPDRPCAIVLASDPGRTEVRVDGEVVLTREGDVRPSVAGAFTDADSGVALALTADTRFETTVSPLKAGIAVVGVLALLGMLAALTRADGPTRVRLLPRRWWLPRPVDAAVTALLGVWWVVGAVTVDDGYISGIVRSRGSNGFVGNVYRWLNAPEAPFSWFYDLTHLWSLVSASTLWMRLPATLLGLVTWLLLSRALLPRLGRAAQLPWLAALAFGTWWVPYQLGLRPEPWVALGLMGVLLTVERAVATRRLLPTAVGLALAGATTALTPGGIVAFTPFLAAAVPLIRLVRARSDLHRWPLLVAALAAPASAVLLMLSDQSLAAVLEATRVRQLIGGGVEWYQEYERYALLLEPGGFQGGIGRRAALLVTVLAAVGVLVALRRGRSGLAGGPAFRLAASVLLSLAVMTATPTKWTQHFGDLGGIGAAVLVAGAVAWRSTPLRSRPRAFTAALSACVAVGSVVLAGYNAWPYASGWFAPTFSTLPPQVAGVAVATILVLVGLAVVAVLAARRAGARAVARPEPGVPQRVPGPVPVLAVVLVAVLALQVLSLARTAVGHRDSYTLASDAVSTLRGAPCGLQERLSVETDPAVGLLPARTVPAARGERTVDVGGALVRGIAVTGSSTTAWFTLDPEQRDGTLPVVVTTTGTLRPGDVLRMEFGDAAGSVLAVRPLGTGDARHVAPAGAESVRLVVAGATTAGPHALVTLPRAPRLTRMTDLLPPGSTAILDWPVAFLFPCLEPEPIRDGVAGLAAWRVAPPAEDDAAAITYAPEFGGPFAGPRLLVTERTMATYLDGDPTRDAARVVRWDPLEPLVRATPVVTSETVPGWGRTGQARVPGLDPVG</sequence>
<feature type="transmembrane region" description="Helical" evidence="2">
    <location>
        <begin position="518"/>
        <end position="537"/>
    </location>
</feature>
<feature type="transmembrane region" description="Helical" evidence="2">
    <location>
        <begin position="486"/>
        <end position="506"/>
    </location>
</feature>
<dbReference type="Proteomes" id="UP000694287">
    <property type="component" value="Unassembled WGS sequence"/>
</dbReference>
<feature type="domain" description="Arabinosyltransferas concanavalin like" evidence="5">
    <location>
        <begin position="45"/>
        <end position="182"/>
    </location>
</feature>
<gene>
    <name evidence="6" type="ORF">I4I81_23050</name>
</gene>
<feature type="transmembrane region" description="Helical" evidence="2">
    <location>
        <begin position="655"/>
        <end position="676"/>
    </location>
</feature>
<feature type="transmembrane region" description="Helical" evidence="2">
    <location>
        <begin position="543"/>
        <end position="561"/>
    </location>
</feature>
<feature type="transmembrane region" description="Helical" evidence="2">
    <location>
        <begin position="573"/>
        <end position="594"/>
    </location>
</feature>
<keyword evidence="2" id="KW-0812">Transmembrane</keyword>
<evidence type="ECO:0000256" key="1">
    <source>
        <dbReference type="SAM" id="MobiDB-lite"/>
    </source>
</evidence>
<evidence type="ECO:0000259" key="3">
    <source>
        <dbReference type="Pfam" id="PF04602"/>
    </source>
</evidence>
<reference evidence="6 7" key="1">
    <citation type="submission" date="2020-11" db="EMBL/GenBank/DDBJ databases">
        <title>Pseudonocardia abyssalis sp. nov. and Pseudonocardia oceani sp. nov., description and phylogenomic analysis of two novel actinomycetes isolated from the deep Southern Ocean.</title>
        <authorList>
            <person name="Parra J."/>
        </authorList>
    </citation>
    <scope>NUCLEOTIDE SEQUENCE [LARGE SCALE GENOMIC DNA]</scope>
    <source>
        <strain evidence="6 7">KRD-168</strain>
    </source>
</reference>
<dbReference type="Pfam" id="PF04602">
    <property type="entry name" value="Arabinose_trans"/>
    <property type="match status" value="1"/>
</dbReference>
<feature type="transmembrane region" description="Helical" evidence="2">
    <location>
        <begin position="193"/>
        <end position="211"/>
    </location>
</feature>
<dbReference type="InterPro" id="IPR007680">
    <property type="entry name" value="Arabino_trans_central"/>
</dbReference>
<keyword evidence="7" id="KW-1185">Reference proteome</keyword>
<feature type="transmembrane region" description="Helical" evidence="2">
    <location>
        <begin position="384"/>
        <end position="412"/>
    </location>
</feature>
<feature type="transmembrane region" description="Helical" evidence="2">
    <location>
        <begin position="292"/>
        <end position="318"/>
    </location>
</feature>
<dbReference type="InterPro" id="IPR032731">
    <property type="entry name" value="Arabino_trans_C"/>
</dbReference>
<proteinExistence type="predicted"/>